<protein>
    <submittedName>
        <fullName evidence="2">NAD-dependent epimerase/dehydratase family protein</fullName>
    </submittedName>
</protein>
<evidence type="ECO:0000259" key="1">
    <source>
        <dbReference type="Pfam" id="PF01370"/>
    </source>
</evidence>
<dbReference type="RefSeq" id="WP_280900943.1">
    <property type="nucleotide sequence ID" value="NZ_JAVRFF010000001.1"/>
</dbReference>
<sequence>MSARSATQRTLVGRGFLARSLEPVAERHPDTVILAAGVSLASATEPGGFAREADLLDRTIDTCRASGRRLLFFSTASTGMYGTGDAPGREDARVVASTPYARHKLALEQRLRASGADHLVLRLSHVVGPGQPPHQLLPTLVRQMREGVVQVHLRATRDLIAVCDVVTVVDRLLALGLRDTVVNVASGTAVPVPAVVDHLERRLGLVFRREPRDTGSGCVVSVERLRALVPEVADQVLGPHYYRGVLDAYAASLAPAPLGTER</sequence>
<evidence type="ECO:0000313" key="3">
    <source>
        <dbReference type="Proteomes" id="UP001180489"/>
    </source>
</evidence>
<dbReference type="InterPro" id="IPR036291">
    <property type="entry name" value="NAD(P)-bd_dom_sf"/>
</dbReference>
<dbReference type="Proteomes" id="UP001180489">
    <property type="component" value="Unassembled WGS sequence"/>
</dbReference>
<dbReference type="InterPro" id="IPR001509">
    <property type="entry name" value="Epimerase_deHydtase"/>
</dbReference>
<proteinExistence type="predicted"/>
<dbReference type="Pfam" id="PF01370">
    <property type="entry name" value="Epimerase"/>
    <property type="match status" value="1"/>
</dbReference>
<evidence type="ECO:0000313" key="2">
    <source>
        <dbReference type="EMBL" id="MDT0470645.1"/>
    </source>
</evidence>
<name>A0ABU2UBM1_9ACTN</name>
<dbReference type="Gene3D" id="3.40.50.720">
    <property type="entry name" value="NAD(P)-binding Rossmann-like Domain"/>
    <property type="match status" value="1"/>
</dbReference>
<dbReference type="SUPFAM" id="SSF51735">
    <property type="entry name" value="NAD(P)-binding Rossmann-fold domains"/>
    <property type="match status" value="1"/>
</dbReference>
<gene>
    <name evidence="2" type="ORF">RM863_00630</name>
</gene>
<comment type="caution">
    <text evidence="2">The sequence shown here is derived from an EMBL/GenBank/DDBJ whole genome shotgun (WGS) entry which is preliminary data.</text>
</comment>
<feature type="domain" description="NAD-dependent epimerase/dehydratase" evidence="1">
    <location>
        <begin position="24"/>
        <end position="185"/>
    </location>
</feature>
<keyword evidence="3" id="KW-1185">Reference proteome</keyword>
<reference evidence="2" key="1">
    <citation type="submission" date="2024-05" db="EMBL/GenBank/DDBJ databases">
        <title>30 novel species of actinomycetes from the DSMZ collection.</title>
        <authorList>
            <person name="Nouioui I."/>
        </authorList>
    </citation>
    <scope>NUCLEOTIDE SEQUENCE</scope>
    <source>
        <strain evidence="2">DSM 41014</strain>
    </source>
</reference>
<accession>A0ABU2UBM1</accession>
<organism evidence="2 3">
    <name type="scientific">Streptomyces hintoniae</name>
    <dbReference type="NCBI Taxonomy" id="3075521"/>
    <lineage>
        <taxon>Bacteria</taxon>
        <taxon>Bacillati</taxon>
        <taxon>Actinomycetota</taxon>
        <taxon>Actinomycetes</taxon>
        <taxon>Kitasatosporales</taxon>
        <taxon>Streptomycetaceae</taxon>
        <taxon>Streptomyces</taxon>
    </lineage>
</organism>
<dbReference type="EMBL" id="JAVRFF010000001">
    <property type="protein sequence ID" value="MDT0470645.1"/>
    <property type="molecule type" value="Genomic_DNA"/>
</dbReference>